<dbReference type="InterPro" id="IPR023393">
    <property type="entry name" value="START-like_dom_sf"/>
</dbReference>
<dbReference type="RefSeq" id="WP_019596988.1">
    <property type="nucleotide sequence ID" value="NZ_FNQC01000003.1"/>
</dbReference>
<dbReference type="InterPro" id="IPR013538">
    <property type="entry name" value="ASHA1/2-like_C"/>
</dbReference>
<dbReference type="CDD" id="cd08897">
    <property type="entry name" value="SRPBCC_CalC_Aha1-like_4"/>
    <property type="match status" value="1"/>
</dbReference>
<organism evidence="3 4">
    <name type="scientific">Rhodonellum ikkaensis</name>
    <dbReference type="NCBI Taxonomy" id="336829"/>
    <lineage>
        <taxon>Bacteria</taxon>
        <taxon>Pseudomonadati</taxon>
        <taxon>Bacteroidota</taxon>
        <taxon>Cytophagia</taxon>
        <taxon>Cytophagales</taxon>
        <taxon>Cytophagaceae</taxon>
        <taxon>Rhodonellum</taxon>
    </lineage>
</organism>
<dbReference type="Proteomes" id="UP000199663">
    <property type="component" value="Unassembled WGS sequence"/>
</dbReference>
<comment type="similarity">
    <text evidence="1">Belongs to the AHA1 family.</text>
</comment>
<evidence type="ECO:0000259" key="2">
    <source>
        <dbReference type="Pfam" id="PF08327"/>
    </source>
</evidence>
<protein>
    <submittedName>
        <fullName evidence="3">Uncharacterized conserved protein YndB, AHSA1/START domain</fullName>
    </submittedName>
</protein>
<accession>A0A1H3N294</accession>
<comment type="caution">
    <text evidence="3">The sequence shown here is derived from an EMBL/GenBank/DDBJ whole genome shotgun (WGS) entry which is preliminary data.</text>
</comment>
<dbReference type="SUPFAM" id="SSF55961">
    <property type="entry name" value="Bet v1-like"/>
    <property type="match status" value="1"/>
</dbReference>
<dbReference type="EMBL" id="FNQC01000003">
    <property type="protein sequence ID" value="SDY82884.1"/>
    <property type="molecule type" value="Genomic_DNA"/>
</dbReference>
<dbReference type="Gene3D" id="3.30.530.20">
    <property type="match status" value="1"/>
</dbReference>
<dbReference type="Pfam" id="PF08327">
    <property type="entry name" value="AHSA1"/>
    <property type="match status" value="1"/>
</dbReference>
<name>A0A1H3N294_9BACT</name>
<sequence>MERILVQATILADREKVWDYYTLPEHITKWNFATDDWQCPRASNDMRVGGKYSARMEAKDGSFGFDFEGIYDEIKIGEKFTYTLGDGRKVTVAFQDLGDTTHVTINFDPESENSIDLQREGWQAILNNFKKYVES</sequence>
<feature type="domain" description="Activator of Hsp90 ATPase homologue 1/2-like C-terminal" evidence="2">
    <location>
        <begin position="12"/>
        <end position="134"/>
    </location>
</feature>
<evidence type="ECO:0000313" key="3">
    <source>
        <dbReference type="EMBL" id="SDY82884.1"/>
    </source>
</evidence>
<keyword evidence="4" id="KW-1185">Reference proteome</keyword>
<reference evidence="3 4" key="1">
    <citation type="submission" date="2016-10" db="EMBL/GenBank/DDBJ databases">
        <authorList>
            <person name="Varghese N."/>
            <person name="Submissions S."/>
        </authorList>
    </citation>
    <scope>NUCLEOTIDE SEQUENCE [LARGE SCALE GENOMIC DNA]</scope>
    <source>
        <strain evidence="3 4">DSM 17997</strain>
    </source>
</reference>
<gene>
    <name evidence="3" type="ORF">SAMN05444412_10359</name>
</gene>
<evidence type="ECO:0000313" key="4">
    <source>
        <dbReference type="Proteomes" id="UP000199663"/>
    </source>
</evidence>
<evidence type="ECO:0000256" key="1">
    <source>
        <dbReference type="ARBA" id="ARBA00006817"/>
    </source>
</evidence>
<proteinExistence type="inferred from homology"/>